<protein>
    <recommendedName>
        <fullName evidence="1">FBD domain-containing protein</fullName>
    </recommendedName>
</protein>
<dbReference type="Pfam" id="PF08387">
    <property type="entry name" value="FBD"/>
    <property type="match status" value="1"/>
</dbReference>
<dbReference type="EnsemblPlants" id="Kaladp0766s0002.1.v1.1">
    <property type="protein sequence ID" value="Kaladp0766s0002.1.v1.1"/>
    <property type="gene ID" value="Kaladp0766s0002.v1.1"/>
</dbReference>
<evidence type="ECO:0000259" key="1">
    <source>
        <dbReference type="Pfam" id="PF08387"/>
    </source>
</evidence>
<keyword evidence="3" id="KW-1185">Reference proteome</keyword>
<accession>A0A7N0VFQ0</accession>
<dbReference type="InterPro" id="IPR006566">
    <property type="entry name" value="FBD"/>
</dbReference>
<organism evidence="2 3">
    <name type="scientific">Kalanchoe fedtschenkoi</name>
    <name type="common">Lavender scallops</name>
    <name type="synonym">South American air plant</name>
    <dbReference type="NCBI Taxonomy" id="63787"/>
    <lineage>
        <taxon>Eukaryota</taxon>
        <taxon>Viridiplantae</taxon>
        <taxon>Streptophyta</taxon>
        <taxon>Embryophyta</taxon>
        <taxon>Tracheophyta</taxon>
        <taxon>Spermatophyta</taxon>
        <taxon>Magnoliopsida</taxon>
        <taxon>eudicotyledons</taxon>
        <taxon>Gunneridae</taxon>
        <taxon>Pentapetalae</taxon>
        <taxon>Saxifragales</taxon>
        <taxon>Crassulaceae</taxon>
        <taxon>Kalanchoe</taxon>
    </lineage>
</organism>
<dbReference type="AlphaFoldDB" id="A0A7N0VFQ0"/>
<dbReference type="Gramene" id="Kaladp0766s0002.1.v1.1">
    <property type="protein sequence ID" value="Kaladp0766s0002.1.v1.1"/>
    <property type="gene ID" value="Kaladp0766s0002.v1.1"/>
</dbReference>
<proteinExistence type="predicted"/>
<dbReference type="Proteomes" id="UP000594263">
    <property type="component" value="Unplaced"/>
</dbReference>
<evidence type="ECO:0000313" key="3">
    <source>
        <dbReference type="Proteomes" id="UP000594263"/>
    </source>
</evidence>
<feature type="domain" description="FBD" evidence="1">
    <location>
        <begin position="88"/>
        <end position="121"/>
    </location>
</feature>
<reference evidence="2" key="1">
    <citation type="submission" date="2021-01" db="UniProtKB">
        <authorList>
            <consortium name="EnsemblPlants"/>
        </authorList>
    </citation>
    <scope>IDENTIFICATION</scope>
</reference>
<name>A0A7N0VFQ0_KALFE</name>
<sequence>MATGRVLAGYDVPKTLPTPLECLMHLTLLDVHLDAPKHISCGLCILRSSPYLQTANFKFLIQNSIAFVEEEVNVVAFLEDQFSEADSLTSLLTVKMKGLMGTQPQIMFLKFILTSSPALKMVYANAEANISKDAELTMMCELMECSRASNEAKMSYS</sequence>
<evidence type="ECO:0000313" key="2">
    <source>
        <dbReference type="EnsemblPlants" id="Kaladp0766s0002.1.v1.1"/>
    </source>
</evidence>